<dbReference type="RefSeq" id="WP_176612818.1">
    <property type="nucleotide sequence ID" value="NZ_JABXXR010000018.1"/>
</dbReference>
<keyword evidence="4" id="KW-1185">Reference proteome</keyword>
<feature type="signal peptide" evidence="1">
    <location>
        <begin position="1"/>
        <end position="24"/>
    </location>
</feature>
<evidence type="ECO:0000313" key="4">
    <source>
        <dbReference type="Proteomes" id="UP000585665"/>
    </source>
</evidence>
<feature type="domain" description="ABC-type glycine betaine transport system substrate-binding" evidence="2">
    <location>
        <begin position="31"/>
        <end position="282"/>
    </location>
</feature>
<name>A0A850PBD3_9PROT</name>
<evidence type="ECO:0000313" key="3">
    <source>
        <dbReference type="EMBL" id="NVN39840.1"/>
    </source>
</evidence>
<evidence type="ECO:0000259" key="2">
    <source>
        <dbReference type="Pfam" id="PF04069"/>
    </source>
</evidence>
<dbReference type="InterPro" id="IPR017783">
    <property type="entry name" value="ABC_choline_sub-bd"/>
</dbReference>
<accession>A0A850PBD3</accession>
<evidence type="ECO:0000256" key="1">
    <source>
        <dbReference type="SAM" id="SignalP"/>
    </source>
</evidence>
<gene>
    <name evidence="3" type="ORF">HUK82_04570</name>
</gene>
<feature type="chain" id="PRO_5033067833" evidence="1">
    <location>
        <begin position="25"/>
        <end position="319"/>
    </location>
</feature>
<dbReference type="InterPro" id="IPR007210">
    <property type="entry name" value="ABC_Gly_betaine_transp_sub-bd"/>
</dbReference>
<dbReference type="GO" id="GO:0015871">
    <property type="term" value="P:choline transport"/>
    <property type="evidence" value="ECO:0007669"/>
    <property type="project" value="InterPro"/>
</dbReference>
<dbReference type="GO" id="GO:0043190">
    <property type="term" value="C:ATP-binding cassette (ABC) transporter complex"/>
    <property type="evidence" value="ECO:0007669"/>
    <property type="project" value="InterPro"/>
</dbReference>
<dbReference type="Pfam" id="PF04069">
    <property type="entry name" value="OpuAC"/>
    <property type="match status" value="1"/>
</dbReference>
<dbReference type="CDD" id="cd13640">
    <property type="entry name" value="PBP2_ChoX"/>
    <property type="match status" value="1"/>
</dbReference>
<dbReference type="GO" id="GO:0042597">
    <property type="term" value="C:periplasmic space"/>
    <property type="evidence" value="ECO:0007669"/>
    <property type="project" value="InterPro"/>
</dbReference>
<sequence length="319" mass="34525">MSICRGISALAALCMTVVPVCAMAETPSCGTVRIAEAGWTDNAVATGIAAELLDMLGYHADTPLVTVSLAYVSMQSGKIDAFLGAWKPAGERAIAPYLADGSLRLLATNLADAHYTLAVPDETWKAGLHDFRDISRFGARLGYVIYGLEAGNSGNVKVLSAITHNDLGLGRFRLIESSEQGMLSQVQRDIDSHRPIVFMGWEPHPMNQRFQMHYLTGGDAYFGPDHGASVRSVIRAGYDTTCPNVTRLLKNLKFSIPMENRLMQVIHDQHLASRDVARAWLRAHPQSLASWLDGVTTFDGKPAWPAVKAVLVAPAPGPT</sequence>
<dbReference type="Gene3D" id="3.40.190.10">
    <property type="entry name" value="Periplasmic binding protein-like II"/>
    <property type="match status" value="1"/>
</dbReference>
<protein>
    <submittedName>
        <fullName evidence="3">Glycine/betaine ABC transporter substrate-binding protein</fullName>
    </submittedName>
</protein>
<dbReference type="GO" id="GO:0033265">
    <property type="term" value="F:choline binding"/>
    <property type="evidence" value="ECO:0007669"/>
    <property type="project" value="InterPro"/>
</dbReference>
<proteinExistence type="predicted"/>
<dbReference type="Gene3D" id="3.40.190.100">
    <property type="entry name" value="Glycine betaine-binding periplasmic protein, domain 2"/>
    <property type="match status" value="1"/>
</dbReference>
<dbReference type="Proteomes" id="UP000585665">
    <property type="component" value="Unassembled WGS sequence"/>
</dbReference>
<dbReference type="SUPFAM" id="SSF53850">
    <property type="entry name" value="Periplasmic binding protein-like II"/>
    <property type="match status" value="1"/>
</dbReference>
<comment type="caution">
    <text evidence="3">The sequence shown here is derived from an EMBL/GenBank/DDBJ whole genome shotgun (WGS) entry which is preliminary data.</text>
</comment>
<organism evidence="3 4">
    <name type="scientific">Ameyamaea chiangmaiensis</name>
    <dbReference type="NCBI Taxonomy" id="442969"/>
    <lineage>
        <taxon>Bacteria</taxon>
        <taxon>Pseudomonadati</taxon>
        <taxon>Pseudomonadota</taxon>
        <taxon>Alphaproteobacteria</taxon>
        <taxon>Acetobacterales</taxon>
        <taxon>Acetobacteraceae</taxon>
        <taxon>Ameyamaea</taxon>
    </lineage>
</organism>
<dbReference type="EMBL" id="JABXXR010000018">
    <property type="protein sequence ID" value="NVN39840.1"/>
    <property type="molecule type" value="Genomic_DNA"/>
</dbReference>
<keyword evidence="1" id="KW-0732">Signal</keyword>
<dbReference type="AlphaFoldDB" id="A0A850PBD3"/>
<reference evidence="3 4" key="1">
    <citation type="submission" date="2020-06" db="EMBL/GenBank/DDBJ databases">
        <title>Description of novel acetic acid bacteria.</title>
        <authorList>
            <person name="Sombolestani A."/>
        </authorList>
    </citation>
    <scope>NUCLEOTIDE SEQUENCE [LARGE SCALE GENOMIC DNA]</scope>
    <source>
        <strain evidence="3 4">LMG 27010</strain>
    </source>
</reference>
<dbReference type="GO" id="GO:0022857">
    <property type="term" value="F:transmembrane transporter activity"/>
    <property type="evidence" value="ECO:0007669"/>
    <property type="project" value="InterPro"/>
</dbReference>